<sequence>MTSIQPIESSTSLVEERNTAKTVIIGILTAAFVIAAPIIIGSAGGNYWVRVLDFAMLYVMLALGLNVVVGFAGLLDLGYIAFYAVGAYTAALLSSPHLTSQFEWIANLAPGGLHVPIYFIVPIAMAVAATFGVLLGAPTLRLRGDYLAIVTLGFGEIVRIFMNNLDRPVNITNGPKGITGIDPVHVGDFSLAQTHSLFGIQLPSVYLYYYLFVLCSLLVIWVCTRLQHSRIGRAWAAIREDEIAAKAMGINTRNVKLLAFAMGASFGGLSGAMFGSFQGFVSPESFTFWESIVVLACVVLGGMGHIPGVILGAVLLAIFPEFLRSTMSPLQHALFGHDIVDTEVIRQALYGLAMVVIMLYRSEGLWPAPKHEDRIAKLAKRASKKPVRA</sequence>
<dbReference type="Proteomes" id="UP000253104">
    <property type="component" value="Chromosome mHSR5_B"/>
</dbReference>
<evidence type="ECO:0000256" key="5">
    <source>
        <dbReference type="ARBA" id="ARBA00023136"/>
    </source>
</evidence>
<evidence type="ECO:0000256" key="3">
    <source>
        <dbReference type="ARBA" id="ARBA00022692"/>
    </source>
</evidence>
<feature type="transmembrane region" description="Helical" evidence="6">
    <location>
        <begin position="257"/>
        <end position="280"/>
    </location>
</feature>
<keyword evidence="7" id="KW-0067">ATP-binding</keyword>
<gene>
    <name evidence="7" type="ORF">CUJ89_13955</name>
    <name evidence="8" type="ORF">CUJ89_22400</name>
</gene>
<keyword evidence="2" id="KW-1003">Cell membrane</keyword>
<evidence type="ECO:0000256" key="2">
    <source>
        <dbReference type="ARBA" id="ARBA00022475"/>
    </source>
</evidence>
<dbReference type="Pfam" id="PF02653">
    <property type="entry name" value="BPD_transp_2"/>
    <property type="match status" value="1"/>
</dbReference>
<reference evidence="7 9" key="1">
    <citation type="journal article" date="2018" name="ISME J.">
        <title>Involvement of Burkholderiaceae and sulfurous volatiles in disease-suppressive soils.</title>
        <authorList>
            <person name="Carrion V.J."/>
            <person name="Cordovez V."/>
            <person name="Tyc O."/>
            <person name="Etalo D.W."/>
            <person name="de Bruijn I."/>
            <person name="de Jager V.C."/>
            <person name="Medema M.H."/>
            <person name="Eberl L."/>
            <person name="Raaijmakers J.M."/>
        </authorList>
    </citation>
    <scope>NUCLEOTIDE SEQUENCE [LARGE SCALE GENOMIC DNA]</scope>
    <source>
        <strain evidence="7">MHSR5</strain>
        <strain evidence="9">mHSR5</strain>
    </source>
</reference>
<evidence type="ECO:0000313" key="9">
    <source>
        <dbReference type="Proteomes" id="UP000253104"/>
    </source>
</evidence>
<feature type="transmembrane region" description="Helical" evidence="6">
    <location>
        <begin position="206"/>
        <end position="224"/>
    </location>
</feature>
<dbReference type="EMBL" id="CP024903">
    <property type="protein sequence ID" value="AXF23205.1"/>
    <property type="molecule type" value="Genomic_DNA"/>
</dbReference>
<feature type="transmembrane region" description="Helical" evidence="6">
    <location>
        <begin position="117"/>
        <end position="137"/>
    </location>
</feature>
<organism evidence="7 9">
    <name type="scientific">Burkholderia pyrrocinia</name>
    <name type="common">Pseudomonas pyrrocinia</name>
    <dbReference type="NCBI Taxonomy" id="60550"/>
    <lineage>
        <taxon>Bacteria</taxon>
        <taxon>Pseudomonadati</taxon>
        <taxon>Pseudomonadota</taxon>
        <taxon>Betaproteobacteria</taxon>
        <taxon>Burkholderiales</taxon>
        <taxon>Burkholderiaceae</taxon>
        <taxon>Burkholderia</taxon>
        <taxon>Burkholderia cepacia complex</taxon>
    </lineage>
</organism>
<dbReference type="GO" id="GO:0015658">
    <property type="term" value="F:branched-chain amino acid transmembrane transporter activity"/>
    <property type="evidence" value="ECO:0007669"/>
    <property type="project" value="InterPro"/>
</dbReference>
<dbReference type="PANTHER" id="PTHR30482">
    <property type="entry name" value="HIGH-AFFINITY BRANCHED-CHAIN AMINO ACID TRANSPORT SYSTEM PERMEASE"/>
    <property type="match status" value="1"/>
</dbReference>
<keyword evidence="4 6" id="KW-1133">Transmembrane helix</keyword>
<evidence type="ECO:0000313" key="7">
    <source>
        <dbReference type="EMBL" id="AXF21474.1"/>
    </source>
</evidence>
<feature type="transmembrane region" description="Helical" evidence="6">
    <location>
        <begin position="23"/>
        <end position="49"/>
    </location>
</feature>
<accession>A0A2Z5MXI6</accession>
<dbReference type="Proteomes" id="UP000253104">
    <property type="component" value="Chromosome mHSR5_A"/>
</dbReference>
<feature type="transmembrane region" description="Helical" evidence="6">
    <location>
        <begin position="55"/>
        <end position="75"/>
    </location>
</feature>
<dbReference type="EMBL" id="CP024902">
    <property type="protein sequence ID" value="AXF21474.1"/>
    <property type="molecule type" value="Genomic_DNA"/>
</dbReference>
<name>A0A2Z5MXI6_BURPY</name>
<dbReference type="RefSeq" id="WP_114177826.1">
    <property type="nucleotide sequence ID" value="NZ_CP024902.1"/>
</dbReference>
<keyword evidence="7" id="KW-0547">Nucleotide-binding</keyword>
<evidence type="ECO:0000256" key="1">
    <source>
        <dbReference type="ARBA" id="ARBA00004651"/>
    </source>
</evidence>
<protein>
    <submittedName>
        <fullName evidence="7">ABC transporter ATP-binding protein</fullName>
    </submittedName>
</protein>
<dbReference type="InterPro" id="IPR001851">
    <property type="entry name" value="ABC_transp_permease"/>
</dbReference>
<dbReference type="OrthoDB" id="9814461at2"/>
<comment type="subcellular location">
    <subcellularLocation>
        <location evidence="1">Cell membrane</location>
        <topology evidence="1">Multi-pass membrane protein</topology>
    </subcellularLocation>
</comment>
<feature type="transmembrane region" description="Helical" evidence="6">
    <location>
        <begin position="80"/>
        <end position="97"/>
    </location>
</feature>
<dbReference type="CDD" id="cd06581">
    <property type="entry name" value="TM_PBP1_LivM_like"/>
    <property type="match status" value="1"/>
</dbReference>
<dbReference type="AlphaFoldDB" id="A0A2Z5MXI6"/>
<feature type="transmembrane region" description="Helical" evidence="6">
    <location>
        <begin position="144"/>
        <end position="162"/>
    </location>
</feature>
<dbReference type="GO" id="GO:0005886">
    <property type="term" value="C:plasma membrane"/>
    <property type="evidence" value="ECO:0007669"/>
    <property type="project" value="UniProtKB-SubCell"/>
</dbReference>
<proteinExistence type="predicted"/>
<keyword evidence="3 6" id="KW-0812">Transmembrane</keyword>
<evidence type="ECO:0000256" key="4">
    <source>
        <dbReference type="ARBA" id="ARBA00022989"/>
    </source>
</evidence>
<dbReference type="GO" id="GO:0005524">
    <property type="term" value="F:ATP binding"/>
    <property type="evidence" value="ECO:0007669"/>
    <property type="project" value="UniProtKB-KW"/>
</dbReference>
<keyword evidence="5 6" id="KW-0472">Membrane</keyword>
<dbReference type="PANTHER" id="PTHR30482:SF10">
    <property type="entry name" value="HIGH-AFFINITY BRANCHED-CHAIN AMINO ACID TRANSPORT PROTEIN BRAE"/>
    <property type="match status" value="1"/>
</dbReference>
<evidence type="ECO:0000313" key="8">
    <source>
        <dbReference type="EMBL" id="AXF23205.1"/>
    </source>
</evidence>
<feature type="transmembrane region" description="Helical" evidence="6">
    <location>
        <begin position="292"/>
        <end position="319"/>
    </location>
</feature>
<dbReference type="InterPro" id="IPR043428">
    <property type="entry name" value="LivM-like"/>
</dbReference>
<evidence type="ECO:0000256" key="6">
    <source>
        <dbReference type="SAM" id="Phobius"/>
    </source>
</evidence>